<dbReference type="Gene3D" id="3.90.1520.10">
    <property type="entry name" value="H-NOX domain"/>
    <property type="match status" value="1"/>
</dbReference>
<dbReference type="InterPro" id="IPR038158">
    <property type="entry name" value="H-NOX_domain_sf"/>
</dbReference>
<name>A0AAE9Z5I3_9GAMM</name>
<sequence length="181" mass="20871">MQGSIFTAFSDMVIEKMGMEQWNRLLDKTQPPSKGIYTKGEQYEDSELINMVTELSKKTGNAPEKLIEAFGIYLFDKLYDTSPVDVSCIDNLRDFLLAIDQVIHKEVKRLHPHAYLPKFEYQHGETNELIMYYSSKRKLCHASIGLIQGAANRFGQDITIEHPQCMHQGAERCKLIIHFKE</sequence>
<reference evidence="2 3" key="1">
    <citation type="journal article" date="2015" name="Genome Announc.">
        <title>Draft Genome Sequences of Marine Isolates of Thalassomonas viridans and Thalassomonas actiniarum.</title>
        <authorList>
            <person name="Olonade I."/>
            <person name="van Zyl L.J."/>
            <person name="Trindade M."/>
        </authorList>
    </citation>
    <scope>NUCLEOTIDE SEQUENCE [LARGE SCALE GENOMIC DNA]</scope>
    <source>
        <strain evidence="2 3">XOM25</strain>
    </source>
</reference>
<evidence type="ECO:0000259" key="1">
    <source>
        <dbReference type="SMART" id="SM00989"/>
    </source>
</evidence>
<organism evidence="2 3">
    <name type="scientific">Thalassomonas viridans</name>
    <dbReference type="NCBI Taxonomy" id="137584"/>
    <lineage>
        <taxon>Bacteria</taxon>
        <taxon>Pseudomonadati</taxon>
        <taxon>Pseudomonadota</taxon>
        <taxon>Gammaproteobacteria</taxon>
        <taxon>Alteromonadales</taxon>
        <taxon>Colwelliaceae</taxon>
        <taxon>Thalassomonas</taxon>
    </lineage>
</organism>
<protein>
    <submittedName>
        <fullName evidence="2">Heme NO-binding domain-containing protein</fullName>
    </submittedName>
</protein>
<dbReference type="SUPFAM" id="SSF111126">
    <property type="entry name" value="Ligand-binding domain in the NO signalling and Golgi transport"/>
    <property type="match status" value="1"/>
</dbReference>
<dbReference type="InterPro" id="IPR004096">
    <property type="entry name" value="V4R"/>
</dbReference>
<dbReference type="PANTHER" id="PTHR45655:SF13">
    <property type="entry name" value="SOLUBLE GUANYLATE CYCLASE GCY-32-RELATED"/>
    <property type="match status" value="1"/>
</dbReference>
<gene>
    <name evidence="2" type="ORF">SG34_009725</name>
</gene>
<accession>A0AAE9Z5I3</accession>
<evidence type="ECO:0000313" key="3">
    <source>
        <dbReference type="Proteomes" id="UP000032352"/>
    </source>
</evidence>
<dbReference type="GO" id="GO:0020037">
    <property type="term" value="F:heme binding"/>
    <property type="evidence" value="ECO:0007669"/>
    <property type="project" value="InterPro"/>
</dbReference>
<keyword evidence="3" id="KW-1185">Reference proteome</keyword>
<proteinExistence type="predicted"/>
<dbReference type="InterPro" id="IPR011644">
    <property type="entry name" value="Heme_NO-bd"/>
</dbReference>
<reference evidence="2 3" key="2">
    <citation type="journal article" date="2022" name="Mar. Drugs">
        <title>Bioassay-Guided Fractionation Leads to the Detection of Cholic Acid Generated by the Rare Thalassomonas sp.</title>
        <authorList>
            <person name="Pheiffer F."/>
            <person name="Schneider Y.K."/>
            <person name="Hansen E.H."/>
            <person name="Andersen J.H."/>
            <person name="Isaksson J."/>
            <person name="Busche T."/>
            <person name="R C."/>
            <person name="Kalinowski J."/>
            <person name="Zyl L.V."/>
            <person name="Trindade M."/>
        </authorList>
    </citation>
    <scope>NUCLEOTIDE SEQUENCE [LARGE SCALE GENOMIC DNA]</scope>
    <source>
        <strain evidence="2 3">XOM25</strain>
    </source>
</reference>
<dbReference type="PANTHER" id="PTHR45655">
    <property type="entry name" value="GUANYLATE CYCLASE SOLUBLE SUBUNIT BETA-2"/>
    <property type="match status" value="1"/>
</dbReference>
<evidence type="ECO:0000313" key="2">
    <source>
        <dbReference type="EMBL" id="WDE07136.1"/>
    </source>
</evidence>
<dbReference type="RefSeq" id="WP_044841692.1">
    <property type="nucleotide sequence ID" value="NZ_CP059733.1"/>
</dbReference>
<dbReference type="KEGG" id="tvd:SG34_009725"/>
<feature type="domain" description="4-vinyl reductase 4VR" evidence="1">
    <location>
        <begin position="118"/>
        <end position="179"/>
    </location>
</feature>
<dbReference type="Proteomes" id="UP000032352">
    <property type="component" value="Chromosome"/>
</dbReference>
<dbReference type="EMBL" id="CP059733">
    <property type="protein sequence ID" value="WDE07136.1"/>
    <property type="molecule type" value="Genomic_DNA"/>
</dbReference>
<dbReference type="InterPro" id="IPR024096">
    <property type="entry name" value="NO_sig/Golgi_transp_ligand-bd"/>
</dbReference>
<dbReference type="AlphaFoldDB" id="A0AAE9Z5I3"/>
<dbReference type="Pfam" id="PF07700">
    <property type="entry name" value="HNOB"/>
    <property type="match status" value="1"/>
</dbReference>
<dbReference type="SMART" id="SM00989">
    <property type="entry name" value="V4R"/>
    <property type="match status" value="1"/>
</dbReference>